<keyword evidence="3 6" id="KW-0812">Transmembrane</keyword>
<protein>
    <submittedName>
        <fullName evidence="8">ABC transporter permease</fullName>
    </submittedName>
</protein>
<dbReference type="PANTHER" id="PTHR46795">
    <property type="entry name" value="ABC TRANSPORTER PERMEASE-RELATED-RELATED"/>
    <property type="match status" value="1"/>
</dbReference>
<comment type="similarity">
    <text evidence="6">Belongs to the ABC-4 integral membrane protein family.</text>
</comment>
<evidence type="ECO:0000259" key="7">
    <source>
        <dbReference type="Pfam" id="PF02687"/>
    </source>
</evidence>
<dbReference type="EMBL" id="BHYK01000004">
    <property type="protein sequence ID" value="GCD09293.1"/>
    <property type="molecule type" value="Genomic_DNA"/>
</dbReference>
<dbReference type="InterPro" id="IPR027022">
    <property type="entry name" value="ABC_permease_BceB-typ"/>
</dbReference>
<dbReference type="PANTHER" id="PTHR46795:SF3">
    <property type="entry name" value="ABC TRANSPORTER PERMEASE"/>
    <property type="match status" value="1"/>
</dbReference>
<keyword evidence="5 6" id="KW-0472">Membrane</keyword>
<sequence length="654" mass="74771">MNSFSIAFDNFKRNIKVYSLYIMSMIFSVLVFYNFVALKYNPDFQKANETSYYINGVSISVSYLLLLFIIFFIWFSSSFFLNQRKKEIGIYAFMGVSNAQIALIYSIELIFMGIAATATGLLLGVVFCKLFLMMLAKVAILNMKIGFFISTKAIIETSITFFIIFFINAVLGYINISRSKLIDLFNASKREERLPNVNYVKGLFSIIFILVGYYFAKNAIGMHFIRNLPLAIIFVVIGTYWFFGSVYSIIMKFIINRKKILYNGINIVCMSNIAFRIKNNYRTLAAVAILATITLTSYGTVASLKYFIGMRDYIQAPYEISYVSSDNTVKQQVRDKLKEYKKAIILEETTEFLIIKPHIYVETKFKDSETVALKYSDFIKISSDLKVNNMNDLKKETLSKGEILYVSPPTVVMSLYAYKNEKASVNSKDYTIKNSLKTPIFGIGIPMACLILNDEDYNLLRATSHIYEFNGIKINKTNTMKLLKQELYKIDSPKEPLRSKVSKNISSLHELFTTNSIKDSLRVNVSRDTSSYSIFGIIYFLGAFLALVFIIATGSIIYFKLVSEAYLDKDKYVLLKRLGMTEKEIFKATARQIGMSYLLPLIVGIIHSCVAMSVLSELMNYNIIVPAIRSILIFIAVYIVYFIATTRKYMKIVI</sequence>
<dbReference type="Proteomes" id="UP000287872">
    <property type="component" value="Unassembled WGS sequence"/>
</dbReference>
<feature type="transmembrane region" description="Helical" evidence="6">
    <location>
        <begin position="597"/>
        <end position="615"/>
    </location>
</feature>
<dbReference type="OrthoDB" id="9781780at2"/>
<feature type="transmembrane region" description="Helical" evidence="6">
    <location>
        <begin position="113"/>
        <end position="132"/>
    </location>
</feature>
<feature type="domain" description="ABC3 transporter permease C-terminal" evidence="7">
    <location>
        <begin position="544"/>
        <end position="646"/>
    </location>
</feature>
<dbReference type="GO" id="GO:0005886">
    <property type="term" value="C:plasma membrane"/>
    <property type="evidence" value="ECO:0007669"/>
    <property type="project" value="UniProtKB-SubCell"/>
</dbReference>
<feature type="transmembrane region" description="Helical" evidence="6">
    <location>
        <begin position="153"/>
        <end position="176"/>
    </location>
</feature>
<dbReference type="RefSeq" id="WP_124998564.1">
    <property type="nucleotide sequence ID" value="NZ_BHYK01000004.1"/>
</dbReference>
<evidence type="ECO:0000256" key="6">
    <source>
        <dbReference type="PIRNR" id="PIRNR018968"/>
    </source>
</evidence>
<feature type="transmembrane region" description="Helical" evidence="6">
    <location>
        <begin position="284"/>
        <end position="308"/>
    </location>
</feature>
<feature type="domain" description="ABC3 transporter permease C-terminal" evidence="7">
    <location>
        <begin position="60"/>
        <end position="179"/>
    </location>
</feature>
<feature type="transmembrane region" description="Helical" evidence="6">
    <location>
        <begin position="20"/>
        <end position="40"/>
    </location>
</feature>
<feature type="transmembrane region" description="Helical" evidence="6">
    <location>
        <begin position="88"/>
        <end position="107"/>
    </location>
</feature>
<comment type="caution">
    <text evidence="8">The sequence shown here is derived from an EMBL/GenBank/DDBJ whole genome shotgun (WGS) entry which is preliminary data.</text>
</comment>
<evidence type="ECO:0000256" key="5">
    <source>
        <dbReference type="ARBA" id="ARBA00023136"/>
    </source>
</evidence>
<dbReference type="InterPro" id="IPR003838">
    <property type="entry name" value="ABC3_permease_C"/>
</dbReference>
<accession>A0A401UIA8</accession>
<reference evidence="8 9" key="1">
    <citation type="submission" date="2018-11" db="EMBL/GenBank/DDBJ databases">
        <title>Genome sequencing and assembly of Clostridium tagluense strain A121.</title>
        <authorList>
            <person name="Murakami T."/>
            <person name="Segawa T."/>
            <person name="Shcherbakova V.A."/>
            <person name="Mori H."/>
            <person name="Yoshimura Y."/>
        </authorList>
    </citation>
    <scope>NUCLEOTIDE SEQUENCE [LARGE SCALE GENOMIC DNA]</scope>
    <source>
        <strain evidence="8 9">A121</strain>
    </source>
</reference>
<keyword evidence="6" id="KW-0813">Transport</keyword>
<proteinExistence type="inferred from homology"/>
<dbReference type="PIRSF" id="PIRSF018968">
    <property type="entry name" value="ABC_permease_BceB"/>
    <property type="match status" value="1"/>
</dbReference>
<feature type="transmembrane region" description="Helical" evidence="6">
    <location>
        <begin position="228"/>
        <end position="254"/>
    </location>
</feature>
<keyword evidence="4 6" id="KW-1133">Transmembrane helix</keyword>
<dbReference type="AlphaFoldDB" id="A0A401UIA8"/>
<organism evidence="8 9">
    <name type="scientific">Clostridium tagluense</name>
    <dbReference type="NCBI Taxonomy" id="360422"/>
    <lineage>
        <taxon>Bacteria</taxon>
        <taxon>Bacillati</taxon>
        <taxon>Bacillota</taxon>
        <taxon>Clostridia</taxon>
        <taxon>Eubacteriales</taxon>
        <taxon>Clostridiaceae</taxon>
        <taxon>Clostridium</taxon>
    </lineage>
</organism>
<dbReference type="GO" id="GO:0055085">
    <property type="term" value="P:transmembrane transport"/>
    <property type="evidence" value="ECO:0007669"/>
    <property type="project" value="UniProtKB-UniRule"/>
</dbReference>
<evidence type="ECO:0000313" key="8">
    <source>
        <dbReference type="EMBL" id="GCD09293.1"/>
    </source>
</evidence>
<feature type="transmembrane region" description="Helical" evidence="6">
    <location>
        <begin position="621"/>
        <end position="644"/>
    </location>
</feature>
<gene>
    <name evidence="8" type="ORF">Ctaglu_09160</name>
</gene>
<feature type="transmembrane region" description="Helical" evidence="6">
    <location>
        <begin position="196"/>
        <end position="216"/>
    </location>
</feature>
<dbReference type="InterPro" id="IPR052536">
    <property type="entry name" value="ABC-4_Integral_Memb_Prot"/>
</dbReference>
<evidence type="ECO:0000256" key="2">
    <source>
        <dbReference type="ARBA" id="ARBA00022475"/>
    </source>
</evidence>
<keyword evidence="2 6" id="KW-1003">Cell membrane</keyword>
<keyword evidence="9" id="KW-1185">Reference proteome</keyword>
<dbReference type="Pfam" id="PF02687">
    <property type="entry name" value="FtsX"/>
    <property type="match status" value="2"/>
</dbReference>
<name>A0A401UIA8_9CLOT</name>
<feature type="transmembrane region" description="Helical" evidence="6">
    <location>
        <begin position="52"/>
        <end position="76"/>
    </location>
</feature>
<comment type="subcellular location">
    <subcellularLocation>
        <location evidence="1 6">Cell membrane</location>
        <topology evidence="1 6">Multi-pass membrane protein</topology>
    </subcellularLocation>
</comment>
<evidence type="ECO:0000256" key="4">
    <source>
        <dbReference type="ARBA" id="ARBA00022989"/>
    </source>
</evidence>
<evidence type="ECO:0000313" key="9">
    <source>
        <dbReference type="Proteomes" id="UP000287872"/>
    </source>
</evidence>
<evidence type="ECO:0000256" key="1">
    <source>
        <dbReference type="ARBA" id="ARBA00004651"/>
    </source>
</evidence>
<evidence type="ECO:0000256" key="3">
    <source>
        <dbReference type="ARBA" id="ARBA00022692"/>
    </source>
</evidence>
<feature type="transmembrane region" description="Helical" evidence="6">
    <location>
        <begin position="532"/>
        <end position="559"/>
    </location>
</feature>